<sequence>MIHTPINARKMESQSRPQYQRVFRTLHLRKVCWAVCALVTTTSKQRLTPTESFMRPDQLEKL</sequence>
<dbReference type="KEGG" id="acek:FLP30_13320"/>
<proteinExistence type="predicted"/>
<geneLocation type="plasmid" evidence="1">
    <name>unnamed1</name>
</geneLocation>
<dbReference type="EMBL" id="CP043507">
    <property type="protein sequence ID" value="QEO18844.1"/>
    <property type="molecule type" value="Genomic_DNA"/>
</dbReference>
<name>A0A5C1YR65_9PROT</name>
<keyword evidence="2" id="KW-1185">Reference proteome</keyword>
<organism evidence="1 2">
    <name type="scientific">Acetobacter vaccinii</name>
    <dbReference type="NCBI Taxonomy" id="2592655"/>
    <lineage>
        <taxon>Bacteria</taxon>
        <taxon>Pseudomonadati</taxon>
        <taxon>Pseudomonadota</taxon>
        <taxon>Alphaproteobacteria</taxon>
        <taxon>Acetobacterales</taxon>
        <taxon>Acetobacteraceae</taxon>
        <taxon>Acetobacter</taxon>
    </lineage>
</organism>
<evidence type="ECO:0000313" key="1">
    <source>
        <dbReference type="EMBL" id="QEO18844.1"/>
    </source>
</evidence>
<gene>
    <name evidence="1" type="ORF">FLP30_13320</name>
</gene>
<dbReference type="OrthoDB" id="557178at2"/>
<protein>
    <submittedName>
        <fullName evidence="1">Uncharacterized protein</fullName>
    </submittedName>
</protein>
<evidence type="ECO:0000313" key="2">
    <source>
        <dbReference type="Proteomes" id="UP000324536"/>
    </source>
</evidence>
<dbReference type="AlphaFoldDB" id="A0A5C1YR65"/>
<accession>A0A5C1YR65</accession>
<reference evidence="1 2" key="1">
    <citation type="submission" date="2019-09" db="EMBL/GenBank/DDBJ databases">
        <title>Genome sequencing of strain KACC 21233.</title>
        <authorList>
            <person name="Heo J."/>
            <person name="Kim S.-J."/>
            <person name="Kim J.-S."/>
            <person name="Hong S.-B."/>
            <person name="Kwon S.-W."/>
        </authorList>
    </citation>
    <scope>NUCLEOTIDE SEQUENCE [LARGE SCALE GENOMIC DNA]</scope>
    <source>
        <strain evidence="1 2">KACC 21233</strain>
        <plasmid evidence="1 2">unnamed1</plasmid>
    </source>
</reference>
<dbReference type="Proteomes" id="UP000324536">
    <property type="component" value="Plasmid unnamed1"/>
</dbReference>
<keyword evidence="1" id="KW-0614">Plasmid</keyword>